<dbReference type="RefSeq" id="WP_173079828.1">
    <property type="nucleotide sequence ID" value="NZ_BAABJB010000049.1"/>
</dbReference>
<keyword evidence="3" id="KW-1185">Reference proteome</keyword>
<proteinExistence type="predicted"/>
<evidence type="ECO:0000313" key="3">
    <source>
        <dbReference type="Proteomes" id="UP000482960"/>
    </source>
</evidence>
<dbReference type="InterPro" id="IPR045794">
    <property type="entry name" value="Trypco1"/>
</dbReference>
<protein>
    <recommendedName>
        <fullName evidence="1">Trypsin-co-occurring domain-containing protein</fullName>
    </recommendedName>
</protein>
<evidence type="ECO:0000259" key="1">
    <source>
        <dbReference type="Pfam" id="PF19493"/>
    </source>
</evidence>
<dbReference type="Pfam" id="PF19493">
    <property type="entry name" value="Trypco1"/>
    <property type="match status" value="1"/>
</dbReference>
<organism evidence="2 3">
    <name type="scientific">Phytohabitans rumicis</name>
    <dbReference type="NCBI Taxonomy" id="1076125"/>
    <lineage>
        <taxon>Bacteria</taxon>
        <taxon>Bacillati</taxon>
        <taxon>Actinomycetota</taxon>
        <taxon>Actinomycetes</taxon>
        <taxon>Micromonosporales</taxon>
        <taxon>Micromonosporaceae</taxon>
    </lineage>
</organism>
<evidence type="ECO:0000313" key="2">
    <source>
        <dbReference type="EMBL" id="GFJ93126.1"/>
    </source>
</evidence>
<reference evidence="2 3" key="2">
    <citation type="submission" date="2020-03" db="EMBL/GenBank/DDBJ databases">
        <authorList>
            <person name="Ichikawa N."/>
            <person name="Kimura A."/>
            <person name="Kitahashi Y."/>
            <person name="Uohara A."/>
        </authorList>
    </citation>
    <scope>NUCLEOTIDE SEQUENCE [LARGE SCALE GENOMIC DNA]</scope>
    <source>
        <strain evidence="2 3">NBRC 108638</strain>
    </source>
</reference>
<reference evidence="2 3" key="1">
    <citation type="submission" date="2020-03" db="EMBL/GenBank/DDBJ databases">
        <title>Whole genome shotgun sequence of Phytohabitans rumicis NBRC 108638.</title>
        <authorList>
            <person name="Komaki H."/>
            <person name="Tamura T."/>
        </authorList>
    </citation>
    <scope>NUCLEOTIDE SEQUENCE [LARGE SCALE GENOMIC DNA]</scope>
    <source>
        <strain evidence="2 3">NBRC 108638</strain>
    </source>
</reference>
<feature type="domain" description="Trypsin-co-occurring" evidence="1">
    <location>
        <begin position="15"/>
        <end position="107"/>
    </location>
</feature>
<comment type="caution">
    <text evidence="2">The sequence shown here is derived from an EMBL/GenBank/DDBJ whole genome shotgun (WGS) entry which is preliminary data.</text>
</comment>
<name>A0A6V8LG99_9ACTN</name>
<sequence>MSKPTYLVAVSVDGGDQRVVVEVEDDLRGVGPAAVDGETVIAVGWSMLDGFETLRLIADALISKASALSRRPDAIELELAVKFNAQAGVVLAKTAAEGAVKVTFTWDGGHRSPGPPAESTPSAG</sequence>
<dbReference type="Proteomes" id="UP000482960">
    <property type="component" value="Unassembled WGS sequence"/>
</dbReference>
<dbReference type="NCBIfam" id="NF041216">
    <property type="entry name" value="CU044_2847_fam"/>
    <property type="match status" value="1"/>
</dbReference>
<gene>
    <name evidence="2" type="ORF">Prum_067680</name>
</gene>
<dbReference type="EMBL" id="BLPG01000001">
    <property type="protein sequence ID" value="GFJ93126.1"/>
    <property type="molecule type" value="Genomic_DNA"/>
</dbReference>
<dbReference type="AlphaFoldDB" id="A0A6V8LG99"/>
<accession>A0A6V8LG99</accession>